<dbReference type="EMBL" id="JNFQ01000002">
    <property type="protein sequence ID" value="KFG73239.1"/>
    <property type="molecule type" value="Genomic_DNA"/>
</dbReference>
<accession>A0A086MWH1</accession>
<gene>
    <name evidence="2" type="ORF">FM21_20665</name>
</gene>
<dbReference type="AlphaFoldDB" id="A0A086MWH1"/>
<evidence type="ECO:0000256" key="1">
    <source>
        <dbReference type="SAM" id="MobiDB-lite"/>
    </source>
</evidence>
<dbReference type="HOGENOM" id="CLU_1609867_0_0_11"/>
<sequence length="165" mass="16433">MANSSSSSSVRVQASRSAPVRASSSQAALDLEVAGGEAAQAGGPAVADAVLDAGVSAMADLQVLQGAPAVGGVGEEDLVAHAFVQVEQRQLGTGVRTLTADDDPRAVRVAGQADHAGQLRDFRALAQGAVLVECGMPDLLGQGSDRLADRLGDGVSDGEVGEDSA</sequence>
<keyword evidence="3" id="KW-1185">Reference proteome</keyword>
<comment type="caution">
    <text evidence="2">The sequence shown here is derived from an EMBL/GenBank/DDBJ whole genome shotgun (WGS) entry which is preliminary data.</text>
</comment>
<protein>
    <submittedName>
        <fullName evidence="2">Uncharacterized protein</fullName>
    </submittedName>
</protein>
<feature type="region of interest" description="Disordered" evidence="1">
    <location>
        <begin position="143"/>
        <end position="165"/>
    </location>
</feature>
<evidence type="ECO:0000313" key="3">
    <source>
        <dbReference type="Proteomes" id="UP000029095"/>
    </source>
</evidence>
<organism evidence="2 3">
    <name type="scientific">Streptomyces mutabilis</name>
    <dbReference type="NCBI Taxonomy" id="67332"/>
    <lineage>
        <taxon>Bacteria</taxon>
        <taxon>Bacillati</taxon>
        <taxon>Actinomycetota</taxon>
        <taxon>Actinomycetes</taxon>
        <taxon>Kitasatosporales</taxon>
        <taxon>Streptomycetaceae</taxon>
        <taxon>Streptomyces</taxon>
    </lineage>
</organism>
<dbReference type="Proteomes" id="UP000029095">
    <property type="component" value="Unassembled WGS sequence"/>
</dbReference>
<evidence type="ECO:0000313" key="2">
    <source>
        <dbReference type="EMBL" id="KFG73239.1"/>
    </source>
</evidence>
<reference evidence="2 3" key="1">
    <citation type="submission" date="2014-05" db="EMBL/GenBank/DDBJ databases">
        <title>Complete genome sequence of the Streptomyces mutabilis TRM45540.</title>
        <authorList>
            <person name="Luo X."/>
            <person name="Zhang L."/>
        </authorList>
    </citation>
    <scope>NUCLEOTIDE SEQUENCE [LARGE SCALE GENOMIC DNA]</scope>
    <source>
        <strain evidence="2 3">TRM45540</strain>
    </source>
</reference>
<name>A0A086MWH1_9ACTN</name>
<feature type="region of interest" description="Disordered" evidence="1">
    <location>
        <begin position="1"/>
        <end position="26"/>
    </location>
</feature>
<proteinExistence type="predicted"/>